<dbReference type="EMBL" id="JAWDGP010006459">
    <property type="protein sequence ID" value="KAK3740827.1"/>
    <property type="molecule type" value="Genomic_DNA"/>
</dbReference>
<name>A0AAE0YCG7_9GAST</name>
<keyword evidence="3" id="KW-1185">Reference proteome</keyword>
<evidence type="ECO:0000313" key="3">
    <source>
        <dbReference type="Proteomes" id="UP001283361"/>
    </source>
</evidence>
<evidence type="ECO:0000313" key="2">
    <source>
        <dbReference type="EMBL" id="KAK3740827.1"/>
    </source>
</evidence>
<dbReference type="AlphaFoldDB" id="A0AAE0YCG7"/>
<evidence type="ECO:0000256" key="1">
    <source>
        <dbReference type="SAM" id="MobiDB-lite"/>
    </source>
</evidence>
<reference evidence="2" key="1">
    <citation type="journal article" date="2023" name="G3 (Bethesda)">
        <title>A reference genome for the long-term kleptoplast-retaining sea slug Elysia crispata morphotype clarki.</title>
        <authorList>
            <person name="Eastman K.E."/>
            <person name="Pendleton A.L."/>
            <person name="Shaikh M.A."/>
            <person name="Suttiyut T."/>
            <person name="Ogas R."/>
            <person name="Tomko P."/>
            <person name="Gavelis G."/>
            <person name="Widhalm J.R."/>
            <person name="Wisecaver J.H."/>
        </authorList>
    </citation>
    <scope>NUCLEOTIDE SEQUENCE</scope>
    <source>
        <strain evidence="2">ECLA1</strain>
    </source>
</reference>
<sequence length="67" mass="7282">MYKYLAVKQTPCSHLVTLHSRNQVTADEKGCLADKIHYLTSGPQKVGDVMAESEHGSDPSPGQILTV</sequence>
<organism evidence="2 3">
    <name type="scientific">Elysia crispata</name>
    <name type="common">lettuce slug</name>
    <dbReference type="NCBI Taxonomy" id="231223"/>
    <lineage>
        <taxon>Eukaryota</taxon>
        <taxon>Metazoa</taxon>
        <taxon>Spiralia</taxon>
        <taxon>Lophotrochozoa</taxon>
        <taxon>Mollusca</taxon>
        <taxon>Gastropoda</taxon>
        <taxon>Heterobranchia</taxon>
        <taxon>Euthyneura</taxon>
        <taxon>Panpulmonata</taxon>
        <taxon>Sacoglossa</taxon>
        <taxon>Placobranchoidea</taxon>
        <taxon>Plakobranchidae</taxon>
        <taxon>Elysia</taxon>
    </lineage>
</organism>
<gene>
    <name evidence="2" type="ORF">RRG08_042811</name>
</gene>
<comment type="caution">
    <text evidence="2">The sequence shown here is derived from an EMBL/GenBank/DDBJ whole genome shotgun (WGS) entry which is preliminary data.</text>
</comment>
<proteinExistence type="predicted"/>
<feature type="region of interest" description="Disordered" evidence="1">
    <location>
        <begin position="48"/>
        <end position="67"/>
    </location>
</feature>
<dbReference type="Proteomes" id="UP001283361">
    <property type="component" value="Unassembled WGS sequence"/>
</dbReference>
<protein>
    <submittedName>
        <fullName evidence="2">Uncharacterized protein</fullName>
    </submittedName>
</protein>
<accession>A0AAE0YCG7</accession>